<protein>
    <submittedName>
        <fullName evidence="1">Uncharacterized protein</fullName>
    </submittedName>
</protein>
<name>A0A382RUL9_9ZZZZ</name>
<evidence type="ECO:0000313" key="1">
    <source>
        <dbReference type="EMBL" id="SVD00638.1"/>
    </source>
</evidence>
<dbReference type="AlphaFoldDB" id="A0A382RUL9"/>
<proteinExistence type="predicted"/>
<sequence length="36" mass="4040">MNRFDGTPDLIPVHVAVNSEPKISHRSSGLYPMFLL</sequence>
<dbReference type="EMBL" id="UINC01123876">
    <property type="protein sequence ID" value="SVD00638.1"/>
    <property type="molecule type" value="Genomic_DNA"/>
</dbReference>
<organism evidence="1">
    <name type="scientific">marine metagenome</name>
    <dbReference type="NCBI Taxonomy" id="408172"/>
    <lineage>
        <taxon>unclassified sequences</taxon>
        <taxon>metagenomes</taxon>
        <taxon>ecological metagenomes</taxon>
    </lineage>
</organism>
<accession>A0A382RUL9</accession>
<gene>
    <name evidence="1" type="ORF">METZ01_LOCUS353492</name>
</gene>
<reference evidence="1" key="1">
    <citation type="submission" date="2018-05" db="EMBL/GenBank/DDBJ databases">
        <authorList>
            <person name="Lanie J.A."/>
            <person name="Ng W.-L."/>
            <person name="Kazmierczak K.M."/>
            <person name="Andrzejewski T.M."/>
            <person name="Davidsen T.M."/>
            <person name="Wayne K.J."/>
            <person name="Tettelin H."/>
            <person name="Glass J.I."/>
            <person name="Rusch D."/>
            <person name="Podicherti R."/>
            <person name="Tsui H.-C.T."/>
            <person name="Winkler M.E."/>
        </authorList>
    </citation>
    <scope>NUCLEOTIDE SEQUENCE</scope>
</reference>
<feature type="non-terminal residue" evidence="1">
    <location>
        <position position="36"/>
    </location>
</feature>